<proteinExistence type="predicted"/>
<dbReference type="EMBL" id="NBAG03000232">
    <property type="protein sequence ID" value="PNI69446.1"/>
    <property type="molecule type" value="Genomic_DNA"/>
</dbReference>
<accession>A0A2J8NCD7</accession>
<gene>
    <name evidence="1" type="ORF">CK820_G0012420</name>
</gene>
<protein>
    <submittedName>
        <fullName evidence="1">LHX6 isoform 12</fullName>
    </submittedName>
</protein>
<organism evidence="1 2">
    <name type="scientific">Pan troglodytes</name>
    <name type="common">Chimpanzee</name>
    <dbReference type="NCBI Taxonomy" id="9598"/>
    <lineage>
        <taxon>Eukaryota</taxon>
        <taxon>Metazoa</taxon>
        <taxon>Chordata</taxon>
        <taxon>Craniata</taxon>
        <taxon>Vertebrata</taxon>
        <taxon>Euteleostomi</taxon>
        <taxon>Mammalia</taxon>
        <taxon>Eutheria</taxon>
        <taxon>Euarchontoglires</taxon>
        <taxon>Primates</taxon>
        <taxon>Haplorrhini</taxon>
        <taxon>Catarrhini</taxon>
        <taxon>Hominidae</taxon>
        <taxon>Pan</taxon>
    </lineage>
</organism>
<reference evidence="1 2" key="1">
    <citation type="submission" date="2017-12" db="EMBL/GenBank/DDBJ databases">
        <title>High-resolution comparative analysis of great ape genomes.</title>
        <authorList>
            <person name="Pollen A."/>
            <person name="Hastie A."/>
            <person name="Hormozdiari F."/>
            <person name="Dougherty M."/>
            <person name="Liu R."/>
            <person name="Chaisson M."/>
            <person name="Hoppe E."/>
            <person name="Hill C."/>
            <person name="Pang A."/>
            <person name="Hillier L."/>
            <person name="Baker C."/>
            <person name="Armstrong J."/>
            <person name="Shendure J."/>
            <person name="Paten B."/>
            <person name="Wilson R."/>
            <person name="Chao H."/>
            <person name="Schneider V."/>
            <person name="Ventura M."/>
            <person name="Kronenberg Z."/>
            <person name="Murali S."/>
            <person name="Gordon D."/>
            <person name="Cantsilieris S."/>
            <person name="Munson K."/>
            <person name="Nelson B."/>
            <person name="Raja A."/>
            <person name="Underwood J."/>
            <person name="Diekhans M."/>
            <person name="Fiddes I."/>
            <person name="Haussler D."/>
            <person name="Eichler E."/>
        </authorList>
    </citation>
    <scope>NUCLEOTIDE SEQUENCE [LARGE SCALE GENOMIC DNA]</scope>
    <source>
        <strain evidence="1">Yerkes chimp pedigree #C0471</strain>
    </source>
</reference>
<evidence type="ECO:0000313" key="2">
    <source>
        <dbReference type="Proteomes" id="UP000236370"/>
    </source>
</evidence>
<name>A0A2J8NCD7_PANTR</name>
<comment type="caution">
    <text evidence="1">The sequence shown here is derived from an EMBL/GenBank/DDBJ whole genome shotgun (WGS) entry which is preliminary data.</text>
</comment>
<sequence>MVTLHGYIESHPFSVLTLPALPHLPVGAPQLPLSR</sequence>
<evidence type="ECO:0000313" key="1">
    <source>
        <dbReference type="EMBL" id="PNI69446.1"/>
    </source>
</evidence>
<dbReference type="AlphaFoldDB" id="A0A2J8NCD7"/>
<dbReference type="Proteomes" id="UP000236370">
    <property type="component" value="Unassembled WGS sequence"/>
</dbReference>